<proteinExistence type="inferred from homology"/>
<keyword evidence="4 11" id="KW-0489">Methyltransferase</keyword>
<evidence type="ECO:0000256" key="2">
    <source>
        <dbReference type="ARBA" id="ARBA00012190"/>
    </source>
</evidence>
<comment type="catalytic activity">
    <reaction evidence="10 11">
        <text>L-lysyl(79)-[histone H3] + 3 S-adenosyl-L-methionine = N(6),N(6),N(6)-trimethyl-L-lysyl(79)-[histone H3] + 3 S-adenosyl-L-homocysteine + 3 H(+)</text>
        <dbReference type="Rhea" id="RHEA:60328"/>
        <dbReference type="Rhea" id="RHEA-COMP:15549"/>
        <dbReference type="Rhea" id="RHEA-COMP:15552"/>
        <dbReference type="ChEBI" id="CHEBI:15378"/>
        <dbReference type="ChEBI" id="CHEBI:29969"/>
        <dbReference type="ChEBI" id="CHEBI:57856"/>
        <dbReference type="ChEBI" id="CHEBI:59789"/>
        <dbReference type="ChEBI" id="CHEBI:61961"/>
        <dbReference type="EC" id="2.1.1.360"/>
    </reaction>
</comment>
<name>A0ABQ9DSL7_9PASS</name>
<comment type="caution">
    <text evidence="13">The sequence shown here is derived from an EMBL/GenBank/DDBJ whole genome shotgun (WGS) entry which is preliminary data.</text>
</comment>
<comment type="similarity">
    <text evidence="11">Belongs to the class I-like SAM-binding methyltransferase superfamily. DOT1 family.</text>
</comment>
<reference evidence="13" key="1">
    <citation type="submission" date="2019-10" db="EMBL/GenBank/DDBJ databases">
        <authorList>
            <person name="Soares A.E.R."/>
            <person name="Aleixo A."/>
            <person name="Schneider P."/>
            <person name="Miyaki C.Y."/>
            <person name="Schneider M.P."/>
            <person name="Mello C."/>
            <person name="Vasconcelos A.T.R."/>
        </authorList>
    </citation>
    <scope>NUCLEOTIDE SEQUENCE</scope>
    <source>
        <tissue evidence="13">Muscle</tissue>
    </source>
</reference>
<evidence type="ECO:0000256" key="11">
    <source>
        <dbReference type="RuleBase" id="RU271113"/>
    </source>
</evidence>
<comment type="function">
    <text evidence="11">Histone methyltransferase that specifically trimethylates histone H3 to form H3K79me3. This methylation is required for telomere silencing and for the pachytene checkpoint during the meiotic cell cycle by allowing the recruitment of RAD9 to double strand breaks. Nucleosomes are preferred as substrate compared to free histone.</text>
</comment>
<keyword evidence="8 11" id="KW-0539">Nucleus</keyword>
<evidence type="ECO:0000256" key="3">
    <source>
        <dbReference type="ARBA" id="ARBA00020987"/>
    </source>
</evidence>
<evidence type="ECO:0000256" key="10">
    <source>
        <dbReference type="ARBA" id="ARBA00047770"/>
    </source>
</evidence>
<evidence type="ECO:0000256" key="4">
    <source>
        <dbReference type="ARBA" id="ARBA00022603"/>
    </source>
</evidence>
<comment type="miscellaneous">
    <text evidence="11">In contrast to other lysine histone methyltransferases, it does not contain a SET domain, suggesting the existence of another mechanism for methylation of lysine residues of histones.</text>
</comment>
<dbReference type="EC" id="2.1.1.360" evidence="2 11"/>
<dbReference type="InterPro" id="IPR029063">
    <property type="entry name" value="SAM-dependent_MTases_sf"/>
</dbReference>
<evidence type="ECO:0000259" key="12">
    <source>
        <dbReference type="PROSITE" id="PS51569"/>
    </source>
</evidence>
<evidence type="ECO:0000256" key="8">
    <source>
        <dbReference type="ARBA" id="ARBA00023242"/>
    </source>
</evidence>
<feature type="domain" description="DOT1" evidence="12">
    <location>
        <begin position="1"/>
        <end position="90"/>
    </location>
</feature>
<dbReference type="SUPFAM" id="SSF53335">
    <property type="entry name" value="S-adenosyl-L-methionine-dependent methyltransferases"/>
    <property type="match status" value="1"/>
</dbReference>
<dbReference type="PANTHER" id="PTHR21451">
    <property type="entry name" value="HISTONE H3 METHYLTRANSFERASE"/>
    <property type="match status" value="1"/>
</dbReference>
<dbReference type="PROSITE" id="PS51569">
    <property type="entry name" value="DOT1"/>
    <property type="match status" value="1"/>
</dbReference>
<dbReference type="EMBL" id="WHWB01032238">
    <property type="protein sequence ID" value="KAJ7426322.1"/>
    <property type="molecule type" value="Genomic_DNA"/>
</dbReference>
<keyword evidence="6 11" id="KW-0949">S-adenosyl-L-methionine</keyword>
<evidence type="ECO:0000313" key="14">
    <source>
        <dbReference type="Proteomes" id="UP001145742"/>
    </source>
</evidence>
<dbReference type="InterPro" id="IPR030445">
    <property type="entry name" value="H3-K79_meTrfase"/>
</dbReference>
<keyword evidence="5 11" id="KW-0808">Transferase</keyword>
<organism evidence="13 14">
    <name type="scientific">Willisornis vidua</name>
    <name type="common">Xingu scale-backed antbird</name>
    <dbReference type="NCBI Taxonomy" id="1566151"/>
    <lineage>
        <taxon>Eukaryota</taxon>
        <taxon>Metazoa</taxon>
        <taxon>Chordata</taxon>
        <taxon>Craniata</taxon>
        <taxon>Vertebrata</taxon>
        <taxon>Euteleostomi</taxon>
        <taxon>Archelosauria</taxon>
        <taxon>Archosauria</taxon>
        <taxon>Dinosauria</taxon>
        <taxon>Saurischia</taxon>
        <taxon>Theropoda</taxon>
        <taxon>Coelurosauria</taxon>
        <taxon>Aves</taxon>
        <taxon>Neognathae</taxon>
        <taxon>Neoaves</taxon>
        <taxon>Telluraves</taxon>
        <taxon>Australaves</taxon>
        <taxon>Passeriformes</taxon>
        <taxon>Thamnophilidae</taxon>
        <taxon>Willisornis</taxon>
    </lineage>
</organism>
<evidence type="ECO:0000313" key="13">
    <source>
        <dbReference type="EMBL" id="KAJ7426322.1"/>
    </source>
</evidence>
<gene>
    <name evidence="13" type="ORF">WISP_17058</name>
</gene>
<evidence type="ECO:0000256" key="5">
    <source>
        <dbReference type="ARBA" id="ARBA00022679"/>
    </source>
</evidence>
<evidence type="ECO:0000256" key="1">
    <source>
        <dbReference type="ARBA" id="ARBA00004123"/>
    </source>
</evidence>
<evidence type="ECO:0000256" key="7">
    <source>
        <dbReference type="ARBA" id="ARBA00022853"/>
    </source>
</evidence>
<dbReference type="Pfam" id="PF08123">
    <property type="entry name" value="DOT1"/>
    <property type="match status" value="1"/>
</dbReference>
<keyword evidence="7 11" id="KW-0156">Chromatin regulator</keyword>
<dbReference type="PANTHER" id="PTHR21451:SF0">
    <property type="entry name" value="HISTONE-LYSINE N-METHYLTRANSFERASE, H3 LYSINE-79 SPECIFIC"/>
    <property type="match status" value="1"/>
</dbReference>
<dbReference type="Proteomes" id="UP001145742">
    <property type="component" value="Unassembled WGS sequence"/>
</dbReference>
<dbReference type="Gene3D" id="3.40.50.150">
    <property type="entry name" value="Vaccinia Virus protein VP39"/>
    <property type="match status" value="1"/>
</dbReference>
<evidence type="ECO:0000256" key="9">
    <source>
        <dbReference type="ARBA" id="ARBA00029821"/>
    </source>
</evidence>
<dbReference type="InterPro" id="IPR025789">
    <property type="entry name" value="DOT1_dom"/>
</dbReference>
<comment type="subcellular location">
    <subcellularLocation>
        <location evidence="1 11">Nucleus</location>
    </subcellularLocation>
</comment>
<sequence>MERGDFLSEEWRERIANTSVIFVNNFAFGPEVDHQLKERFANMKEDIGTIMRVVELSPLKGSVSWTGKPVSYYLHTIDRTILENYFSSLKNPKLRVSFNHLLEKTQNNEAGIQSQVQRAEKKSDFLVRKELVQVEHQMPSSPNSILAKGFLGQH</sequence>
<keyword evidence="14" id="KW-1185">Reference proteome</keyword>
<accession>A0ABQ9DSL7</accession>
<evidence type="ECO:0000256" key="6">
    <source>
        <dbReference type="ARBA" id="ARBA00022691"/>
    </source>
</evidence>
<protein>
    <recommendedName>
        <fullName evidence="3 11">Histone-lysine N-methyltransferase, H3 lysine-79 specific</fullName>
        <ecNumber evidence="2 11">2.1.1.360</ecNumber>
    </recommendedName>
    <alternativeName>
        <fullName evidence="9 11">Histone H3-K79 methyltransferase</fullName>
    </alternativeName>
</protein>